<comment type="caution">
    <text evidence="2">The sequence shown here is derived from an EMBL/GenBank/DDBJ whole genome shotgun (WGS) entry which is preliminary data.</text>
</comment>
<dbReference type="AlphaFoldDB" id="A0ABD5Z8A5"/>
<keyword evidence="3" id="KW-1185">Reference proteome</keyword>
<evidence type="ECO:0000313" key="2">
    <source>
        <dbReference type="EMBL" id="MFC7201388.1"/>
    </source>
</evidence>
<dbReference type="EMBL" id="JBHTAR010000011">
    <property type="protein sequence ID" value="MFC7201388.1"/>
    <property type="molecule type" value="Genomic_DNA"/>
</dbReference>
<keyword evidence="1" id="KW-0812">Transmembrane</keyword>
<accession>A0ABD5Z8A5</accession>
<protein>
    <submittedName>
        <fullName evidence="2">Uncharacterized protein</fullName>
    </submittedName>
</protein>
<keyword evidence="1" id="KW-0472">Membrane</keyword>
<feature type="transmembrane region" description="Helical" evidence="1">
    <location>
        <begin position="57"/>
        <end position="80"/>
    </location>
</feature>
<name>A0ABD5Z8A5_9EURY</name>
<sequence length="130" mass="12849">MRSTPTVRRHPPGRRGLLALVGGAGVGVFVYLLQYGVARALGLFQGVGAMGRLTGAADLYGGIMTVFPLALFAVGAAATLAAWRGRGLAAFATGAGAAALVLGESVAGLVALGTGGVLLLCSVGWARLLG</sequence>
<organism evidence="2 3">
    <name type="scientific">Halospeciosus flavus</name>
    <dbReference type="NCBI Taxonomy" id="3032283"/>
    <lineage>
        <taxon>Archaea</taxon>
        <taxon>Methanobacteriati</taxon>
        <taxon>Methanobacteriota</taxon>
        <taxon>Stenosarchaea group</taxon>
        <taxon>Halobacteria</taxon>
        <taxon>Halobacteriales</taxon>
        <taxon>Halobacteriaceae</taxon>
        <taxon>Halospeciosus</taxon>
    </lineage>
</organism>
<dbReference type="RefSeq" id="WP_279528136.1">
    <property type="nucleotide sequence ID" value="NZ_CP122312.1"/>
</dbReference>
<feature type="transmembrane region" description="Helical" evidence="1">
    <location>
        <begin position="87"/>
        <end position="103"/>
    </location>
</feature>
<keyword evidence="1" id="KW-1133">Transmembrane helix</keyword>
<feature type="transmembrane region" description="Helical" evidence="1">
    <location>
        <begin position="16"/>
        <end position="37"/>
    </location>
</feature>
<evidence type="ECO:0000256" key="1">
    <source>
        <dbReference type="SAM" id="Phobius"/>
    </source>
</evidence>
<gene>
    <name evidence="2" type="ORF">ACFQJ9_18595</name>
</gene>
<reference evidence="2 3" key="1">
    <citation type="journal article" date="2019" name="Int. J. Syst. Evol. Microbiol.">
        <title>The Global Catalogue of Microorganisms (GCM) 10K type strain sequencing project: providing services to taxonomists for standard genome sequencing and annotation.</title>
        <authorList>
            <consortium name="The Broad Institute Genomics Platform"/>
            <consortium name="The Broad Institute Genome Sequencing Center for Infectious Disease"/>
            <person name="Wu L."/>
            <person name="Ma J."/>
        </authorList>
    </citation>
    <scope>NUCLEOTIDE SEQUENCE [LARGE SCALE GENOMIC DNA]</scope>
    <source>
        <strain evidence="2 3">XZGYJ-43</strain>
    </source>
</reference>
<dbReference type="Proteomes" id="UP001596447">
    <property type="component" value="Unassembled WGS sequence"/>
</dbReference>
<feature type="transmembrane region" description="Helical" evidence="1">
    <location>
        <begin position="109"/>
        <end position="129"/>
    </location>
</feature>
<proteinExistence type="predicted"/>
<evidence type="ECO:0000313" key="3">
    <source>
        <dbReference type="Proteomes" id="UP001596447"/>
    </source>
</evidence>